<dbReference type="GO" id="GO:0003700">
    <property type="term" value="F:DNA-binding transcription factor activity"/>
    <property type="evidence" value="ECO:0007669"/>
    <property type="project" value="InterPro"/>
</dbReference>
<dbReference type="EMBL" id="SLUB01000007">
    <property type="protein sequence ID" value="THE13849.1"/>
    <property type="molecule type" value="Genomic_DNA"/>
</dbReference>
<sequence>MLENARKWYSFKGDIAMKYNEVRRNGGGTRREFVYSYLYDKIIDLSLKPGIPISESDIGNQLNVSRTPIREALMQLAKEDLIDIRPQIGTFVSLIDEKNIEESRFMRKAVELAVIREATEKLSSETLYKLEKSLTMQEIALKEENHKDFLSHDDEFHELIYKGLGMDRIWQGIDQMNGQYKRVRMLRLITTKATEWNTVLDEHRSIFNALKSKDVVTAEEVVNEHITKGITHLYEFKKEQPDFFKKESISIY</sequence>
<keyword evidence="2" id="KW-0238">DNA-binding</keyword>
<evidence type="ECO:0000256" key="2">
    <source>
        <dbReference type="ARBA" id="ARBA00023125"/>
    </source>
</evidence>
<comment type="caution">
    <text evidence="5">The sequence shown here is derived from an EMBL/GenBank/DDBJ whole genome shotgun (WGS) entry which is preliminary data.</text>
</comment>
<dbReference type="InterPro" id="IPR036390">
    <property type="entry name" value="WH_DNA-bd_sf"/>
</dbReference>
<dbReference type="Pfam" id="PF00392">
    <property type="entry name" value="GntR"/>
    <property type="match status" value="1"/>
</dbReference>
<evidence type="ECO:0000256" key="1">
    <source>
        <dbReference type="ARBA" id="ARBA00023015"/>
    </source>
</evidence>
<dbReference type="OrthoDB" id="574518at2"/>
<dbReference type="SUPFAM" id="SSF48008">
    <property type="entry name" value="GntR ligand-binding domain-like"/>
    <property type="match status" value="1"/>
</dbReference>
<keyword evidence="3" id="KW-0804">Transcription</keyword>
<dbReference type="PANTHER" id="PTHR43537">
    <property type="entry name" value="TRANSCRIPTIONAL REGULATOR, GNTR FAMILY"/>
    <property type="match status" value="1"/>
</dbReference>
<feature type="domain" description="HTH gntR-type" evidence="4">
    <location>
        <begin position="28"/>
        <end position="95"/>
    </location>
</feature>
<evidence type="ECO:0000259" key="4">
    <source>
        <dbReference type="PROSITE" id="PS50949"/>
    </source>
</evidence>
<gene>
    <name evidence="5" type="ORF">E1I69_06480</name>
</gene>
<evidence type="ECO:0000256" key="3">
    <source>
        <dbReference type="ARBA" id="ARBA00023163"/>
    </source>
</evidence>
<dbReference type="AlphaFoldDB" id="A0A4S3PVK6"/>
<evidence type="ECO:0000313" key="5">
    <source>
        <dbReference type="EMBL" id="THE13849.1"/>
    </source>
</evidence>
<organism evidence="5 6">
    <name type="scientific">Bacillus timonensis</name>
    <dbReference type="NCBI Taxonomy" id="1033734"/>
    <lineage>
        <taxon>Bacteria</taxon>
        <taxon>Bacillati</taxon>
        <taxon>Bacillota</taxon>
        <taxon>Bacilli</taxon>
        <taxon>Bacillales</taxon>
        <taxon>Bacillaceae</taxon>
        <taxon>Bacillus</taxon>
    </lineage>
</organism>
<dbReference type="CDD" id="cd07377">
    <property type="entry name" value="WHTH_GntR"/>
    <property type="match status" value="1"/>
</dbReference>
<dbReference type="InterPro" id="IPR008920">
    <property type="entry name" value="TF_FadR/GntR_C"/>
</dbReference>
<dbReference type="Gene3D" id="1.20.120.530">
    <property type="entry name" value="GntR ligand-binding domain-like"/>
    <property type="match status" value="1"/>
</dbReference>
<dbReference type="InterPro" id="IPR011711">
    <property type="entry name" value="GntR_C"/>
</dbReference>
<dbReference type="InterPro" id="IPR000524">
    <property type="entry name" value="Tscrpt_reg_HTH_GntR"/>
</dbReference>
<dbReference type="GO" id="GO:0003677">
    <property type="term" value="F:DNA binding"/>
    <property type="evidence" value="ECO:0007669"/>
    <property type="project" value="UniProtKB-KW"/>
</dbReference>
<dbReference type="STRING" id="1033734.GCA_000285535_02691"/>
<dbReference type="SMART" id="SM00345">
    <property type="entry name" value="HTH_GNTR"/>
    <property type="match status" value="1"/>
</dbReference>
<dbReference type="PROSITE" id="PS50949">
    <property type="entry name" value="HTH_GNTR"/>
    <property type="match status" value="1"/>
</dbReference>
<keyword evidence="6" id="KW-1185">Reference proteome</keyword>
<dbReference type="Gene3D" id="1.10.10.10">
    <property type="entry name" value="Winged helix-like DNA-binding domain superfamily/Winged helix DNA-binding domain"/>
    <property type="match status" value="1"/>
</dbReference>
<dbReference type="PANTHER" id="PTHR43537:SF5">
    <property type="entry name" value="UXU OPERON TRANSCRIPTIONAL REGULATOR"/>
    <property type="match status" value="1"/>
</dbReference>
<reference evidence="5 6" key="1">
    <citation type="journal article" date="2019" name="Indoor Air">
        <title>Impacts of indoor surface finishes on bacterial viability.</title>
        <authorList>
            <person name="Hu J."/>
            <person name="Maamar S.B."/>
            <person name="Glawe A.J."/>
            <person name="Gottel N."/>
            <person name="Gilbert J.A."/>
            <person name="Hartmann E.M."/>
        </authorList>
    </citation>
    <scope>NUCLEOTIDE SEQUENCE [LARGE SCALE GENOMIC DNA]</scope>
    <source>
        <strain evidence="5 6">AF060A6</strain>
    </source>
</reference>
<accession>A0A4S3PVK6</accession>
<dbReference type="SMART" id="SM00895">
    <property type="entry name" value="FCD"/>
    <property type="match status" value="1"/>
</dbReference>
<dbReference type="InterPro" id="IPR036388">
    <property type="entry name" value="WH-like_DNA-bd_sf"/>
</dbReference>
<dbReference type="Proteomes" id="UP000306477">
    <property type="component" value="Unassembled WGS sequence"/>
</dbReference>
<evidence type="ECO:0000313" key="6">
    <source>
        <dbReference type="Proteomes" id="UP000306477"/>
    </source>
</evidence>
<proteinExistence type="predicted"/>
<keyword evidence="1" id="KW-0805">Transcription regulation</keyword>
<protein>
    <submittedName>
        <fullName evidence="5">GntR family transcriptional regulator</fullName>
    </submittedName>
</protein>
<name>A0A4S3PVK6_9BACI</name>
<dbReference type="Pfam" id="PF07729">
    <property type="entry name" value="FCD"/>
    <property type="match status" value="1"/>
</dbReference>
<dbReference type="SUPFAM" id="SSF46785">
    <property type="entry name" value="Winged helix' DNA-binding domain"/>
    <property type="match status" value="1"/>
</dbReference>